<dbReference type="CDD" id="cd08704">
    <property type="entry name" value="Met_tRNA_FMT_C"/>
    <property type="match status" value="1"/>
</dbReference>
<dbReference type="NCBIfam" id="TIGR00460">
    <property type="entry name" value="fmt"/>
    <property type="match status" value="1"/>
</dbReference>
<organism evidence="7 8">
    <name type="scientific">Candidatus Giovannonibacteria bacterium RIFCSPHIGHO2_02_43_16</name>
    <dbReference type="NCBI Taxonomy" id="1798331"/>
    <lineage>
        <taxon>Bacteria</taxon>
        <taxon>Candidatus Giovannoniibacteriota</taxon>
    </lineage>
</organism>
<protein>
    <recommendedName>
        <fullName evidence="2">methionyl-tRNA formyltransferase</fullName>
        <ecNumber evidence="2">2.1.2.9</ecNumber>
    </recommendedName>
</protein>
<dbReference type="AlphaFoldDB" id="A0A1F5WF96"/>
<keyword evidence="3 7" id="KW-0808">Transferase</keyword>
<comment type="caution">
    <text evidence="7">The sequence shown here is derived from an EMBL/GenBank/DDBJ whole genome shotgun (WGS) entry which is preliminary data.</text>
</comment>
<evidence type="ECO:0000313" key="7">
    <source>
        <dbReference type="EMBL" id="OGF74399.1"/>
    </source>
</evidence>
<dbReference type="Pfam" id="PF02911">
    <property type="entry name" value="Formyl_trans_C"/>
    <property type="match status" value="1"/>
</dbReference>
<dbReference type="CDD" id="cd08646">
    <property type="entry name" value="FMT_core_Met-tRNA-FMT_N"/>
    <property type="match status" value="1"/>
</dbReference>
<name>A0A1F5WF96_9BACT</name>
<feature type="domain" description="Formyl transferase C-terminal" evidence="6">
    <location>
        <begin position="158"/>
        <end position="254"/>
    </location>
</feature>
<dbReference type="SUPFAM" id="SSF53328">
    <property type="entry name" value="Formyltransferase"/>
    <property type="match status" value="1"/>
</dbReference>
<dbReference type="GO" id="GO:0005829">
    <property type="term" value="C:cytosol"/>
    <property type="evidence" value="ECO:0007669"/>
    <property type="project" value="TreeGrafter"/>
</dbReference>
<dbReference type="Pfam" id="PF00551">
    <property type="entry name" value="Formyl_trans_N"/>
    <property type="match status" value="1"/>
</dbReference>
<dbReference type="EMBL" id="MFHJ01000001">
    <property type="protein sequence ID" value="OGF74399.1"/>
    <property type="molecule type" value="Genomic_DNA"/>
</dbReference>
<dbReference type="InterPro" id="IPR011034">
    <property type="entry name" value="Formyl_transferase-like_C_sf"/>
</dbReference>
<dbReference type="InterPro" id="IPR002376">
    <property type="entry name" value="Formyl_transf_N"/>
</dbReference>
<keyword evidence="4" id="KW-0648">Protein biosynthesis</keyword>
<reference evidence="7 8" key="1">
    <citation type="journal article" date="2016" name="Nat. Commun.">
        <title>Thousands of microbial genomes shed light on interconnected biogeochemical processes in an aquifer system.</title>
        <authorList>
            <person name="Anantharaman K."/>
            <person name="Brown C.T."/>
            <person name="Hug L.A."/>
            <person name="Sharon I."/>
            <person name="Castelle C.J."/>
            <person name="Probst A.J."/>
            <person name="Thomas B.C."/>
            <person name="Singh A."/>
            <person name="Wilkins M.J."/>
            <person name="Karaoz U."/>
            <person name="Brodie E.L."/>
            <person name="Williams K.H."/>
            <person name="Hubbard S.S."/>
            <person name="Banfield J.F."/>
        </authorList>
    </citation>
    <scope>NUCLEOTIDE SEQUENCE [LARGE SCALE GENOMIC DNA]</scope>
</reference>
<evidence type="ECO:0000259" key="6">
    <source>
        <dbReference type="Pfam" id="PF02911"/>
    </source>
</evidence>
<dbReference type="InterPro" id="IPR005794">
    <property type="entry name" value="Fmt"/>
</dbReference>
<evidence type="ECO:0000259" key="5">
    <source>
        <dbReference type="Pfam" id="PF00551"/>
    </source>
</evidence>
<evidence type="ECO:0000256" key="1">
    <source>
        <dbReference type="ARBA" id="ARBA00010699"/>
    </source>
</evidence>
<dbReference type="SUPFAM" id="SSF50486">
    <property type="entry name" value="FMT C-terminal domain-like"/>
    <property type="match status" value="1"/>
</dbReference>
<accession>A0A1F5WF96</accession>
<evidence type="ECO:0000256" key="2">
    <source>
        <dbReference type="ARBA" id="ARBA00012261"/>
    </source>
</evidence>
<dbReference type="Gene3D" id="3.40.50.12230">
    <property type="match status" value="1"/>
</dbReference>
<dbReference type="InterPro" id="IPR036477">
    <property type="entry name" value="Formyl_transf_N_sf"/>
</dbReference>
<feature type="domain" description="Formyl transferase N-terminal" evidence="5">
    <location>
        <begin position="31"/>
        <end position="133"/>
    </location>
</feature>
<dbReference type="InterPro" id="IPR041711">
    <property type="entry name" value="Met-tRNA-FMT_N"/>
</dbReference>
<dbReference type="EC" id="2.1.2.9" evidence="2"/>
<dbReference type="PANTHER" id="PTHR11138">
    <property type="entry name" value="METHIONYL-TRNA FORMYLTRANSFERASE"/>
    <property type="match status" value="1"/>
</dbReference>
<evidence type="ECO:0000256" key="3">
    <source>
        <dbReference type="ARBA" id="ARBA00022679"/>
    </source>
</evidence>
<comment type="similarity">
    <text evidence="1">Belongs to the Fmt family.</text>
</comment>
<dbReference type="InterPro" id="IPR044135">
    <property type="entry name" value="Met-tRNA-FMT_C"/>
</dbReference>
<dbReference type="GO" id="GO:0004479">
    <property type="term" value="F:methionyl-tRNA formyltransferase activity"/>
    <property type="evidence" value="ECO:0007669"/>
    <property type="project" value="UniProtKB-EC"/>
</dbReference>
<gene>
    <name evidence="7" type="ORF">A2W57_02355</name>
</gene>
<dbReference type="STRING" id="1798331.A2W57_02355"/>
<proteinExistence type="inferred from homology"/>
<sequence length="262" mass="29118">MKIVFLGTSKFSKIYRDAIVRAGYEIVKMEDSPDLGVIAYYGKILPKKILDIPKMGFINVHYSLLPRWRGPSPIQAAILAGDLKTGVTISKVAPKADVGGIIAQEEASILKNETYFEIERKLDDIGQALLVKSIPEWTSGKIIPWKQDESSATYSKLIKTEDGHIDWEKTPEEISRQIRALSPNPGTFTFFNGKRLLILKASTETAKHNLNPGEVAKSDTGFKIACQNGFIKPPIIKLEGKRETTPEAFLRGHREIIGAVLK</sequence>
<dbReference type="PANTHER" id="PTHR11138:SF5">
    <property type="entry name" value="METHIONYL-TRNA FORMYLTRANSFERASE, MITOCHONDRIAL"/>
    <property type="match status" value="1"/>
</dbReference>
<evidence type="ECO:0000313" key="8">
    <source>
        <dbReference type="Proteomes" id="UP000178276"/>
    </source>
</evidence>
<dbReference type="Proteomes" id="UP000178276">
    <property type="component" value="Unassembled WGS sequence"/>
</dbReference>
<dbReference type="InterPro" id="IPR005793">
    <property type="entry name" value="Formyl_trans_C"/>
</dbReference>
<evidence type="ECO:0000256" key="4">
    <source>
        <dbReference type="ARBA" id="ARBA00022917"/>
    </source>
</evidence>